<keyword evidence="4" id="KW-1185">Reference proteome</keyword>
<feature type="region of interest" description="Disordered" evidence="1">
    <location>
        <begin position="1"/>
        <end position="53"/>
    </location>
</feature>
<organism evidence="3 4">
    <name type="scientific">Coemansia javaensis</name>
    <dbReference type="NCBI Taxonomy" id="2761396"/>
    <lineage>
        <taxon>Eukaryota</taxon>
        <taxon>Fungi</taxon>
        <taxon>Fungi incertae sedis</taxon>
        <taxon>Zoopagomycota</taxon>
        <taxon>Kickxellomycotina</taxon>
        <taxon>Kickxellomycetes</taxon>
        <taxon>Kickxellales</taxon>
        <taxon>Kickxellaceae</taxon>
        <taxon>Coemansia</taxon>
    </lineage>
</organism>
<evidence type="ECO:0000313" key="3">
    <source>
        <dbReference type="EMBL" id="KAJ2777076.1"/>
    </source>
</evidence>
<feature type="transmembrane region" description="Helical" evidence="2">
    <location>
        <begin position="195"/>
        <end position="211"/>
    </location>
</feature>
<proteinExistence type="predicted"/>
<dbReference type="AlphaFoldDB" id="A0A9W8LDH7"/>
<protein>
    <submittedName>
        <fullName evidence="3">Uncharacterized protein</fullName>
    </submittedName>
</protein>
<gene>
    <name evidence="3" type="ORF">H4R18_005336</name>
</gene>
<evidence type="ECO:0000313" key="4">
    <source>
        <dbReference type="Proteomes" id="UP001140217"/>
    </source>
</evidence>
<dbReference type="Proteomes" id="UP001140217">
    <property type="component" value="Unassembled WGS sequence"/>
</dbReference>
<keyword evidence="2" id="KW-1133">Transmembrane helix</keyword>
<evidence type="ECO:0000256" key="1">
    <source>
        <dbReference type="SAM" id="MobiDB-lite"/>
    </source>
</evidence>
<dbReference type="EMBL" id="JANBUL010000314">
    <property type="protein sequence ID" value="KAJ2777076.1"/>
    <property type="molecule type" value="Genomic_DNA"/>
</dbReference>
<name>A0A9W8LDH7_9FUNG</name>
<feature type="compositionally biased region" description="Basic and acidic residues" evidence="1">
    <location>
        <begin position="1"/>
        <end position="11"/>
    </location>
</feature>
<evidence type="ECO:0000256" key="2">
    <source>
        <dbReference type="SAM" id="Phobius"/>
    </source>
</evidence>
<feature type="transmembrane region" description="Helical" evidence="2">
    <location>
        <begin position="125"/>
        <end position="146"/>
    </location>
</feature>
<reference evidence="3" key="1">
    <citation type="submission" date="2022-07" db="EMBL/GenBank/DDBJ databases">
        <title>Phylogenomic reconstructions and comparative analyses of Kickxellomycotina fungi.</title>
        <authorList>
            <person name="Reynolds N.K."/>
            <person name="Stajich J.E."/>
            <person name="Barry K."/>
            <person name="Grigoriev I.V."/>
            <person name="Crous P."/>
            <person name="Smith M.E."/>
        </authorList>
    </citation>
    <scope>NUCLEOTIDE SEQUENCE</scope>
    <source>
        <strain evidence="3">NBRC 105414</strain>
    </source>
</reference>
<sequence length="270" mass="28652">MGRPADLHDDYYAGQEHGCDSPYEEAAASRAAQSVHPDSRAPTRADSHVMPPSRLYGASVYPTDDKASYLPGSQPPLPPLGAAAAASASYAAMGSGSTIMYDGGGGSAPAAPAGRSRMVLILLRLFHTLGGLLVMACLGAVEAYMVTEQFQIVAIPLTVCRLILASMLAVLILCDWGRPSRIYAWFPMYAAGRSLLPLGLSQISIVFFALADPSLARMEANRSEQKFARVLFPVVLTCCSLLLLCGIIYSVAGPIGGVGFRLTRGRKYVH</sequence>
<comment type="caution">
    <text evidence="3">The sequence shown here is derived from an EMBL/GenBank/DDBJ whole genome shotgun (WGS) entry which is preliminary data.</text>
</comment>
<feature type="transmembrane region" description="Helical" evidence="2">
    <location>
        <begin position="231"/>
        <end position="260"/>
    </location>
</feature>
<feature type="compositionally biased region" description="Basic and acidic residues" evidence="1">
    <location>
        <begin position="37"/>
        <end position="47"/>
    </location>
</feature>
<keyword evidence="2" id="KW-0472">Membrane</keyword>
<keyword evidence="2" id="KW-0812">Transmembrane</keyword>
<accession>A0A9W8LDH7</accession>
<dbReference type="OrthoDB" id="5594530at2759"/>
<feature type="transmembrane region" description="Helical" evidence="2">
    <location>
        <begin position="152"/>
        <end position="174"/>
    </location>
</feature>